<dbReference type="KEGG" id="aten:116306566"/>
<dbReference type="Proteomes" id="UP000515163">
    <property type="component" value="Unplaced"/>
</dbReference>
<keyword evidence="3" id="KW-1185">Reference proteome</keyword>
<protein>
    <submittedName>
        <fullName evidence="4">Uncharacterized protein LOC116306566</fullName>
    </submittedName>
</protein>
<dbReference type="SMART" id="SM00737">
    <property type="entry name" value="ML"/>
    <property type="match status" value="1"/>
</dbReference>
<name>A0A6P8IZ85_ACTTE</name>
<dbReference type="InParanoid" id="A0A6P8IZ85"/>
<dbReference type="Gene3D" id="2.60.40.770">
    <property type="match status" value="1"/>
</dbReference>
<feature type="domain" description="MD-2-related lipid-recognition" evidence="2">
    <location>
        <begin position="50"/>
        <end position="169"/>
    </location>
</feature>
<evidence type="ECO:0000256" key="1">
    <source>
        <dbReference type="SAM" id="SignalP"/>
    </source>
</evidence>
<dbReference type="RefSeq" id="XP_031572502.1">
    <property type="nucleotide sequence ID" value="XM_031716642.1"/>
</dbReference>
<dbReference type="OrthoDB" id="10313790at2759"/>
<accession>A0A6P8IZ85</accession>
<proteinExistence type="predicted"/>
<dbReference type="AlphaFoldDB" id="A0A6P8IZ85"/>
<organism evidence="3 4">
    <name type="scientific">Actinia tenebrosa</name>
    <name type="common">Australian red waratah sea anemone</name>
    <dbReference type="NCBI Taxonomy" id="6105"/>
    <lineage>
        <taxon>Eukaryota</taxon>
        <taxon>Metazoa</taxon>
        <taxon>Cnidaria</taxon>
        <taxon>Anthozoa</taxon>
        <taxon>Hexacorallia</taxon>
        <taxon>Actiniaria</taxon>
        <taxon>Actiniidae</taxon>
        <taxon>Actinia</taxon>
    </lineage>
</organism>
<feature type="chain" id="PRO_5027961653" evidence="1">
    <location>
        <begin position="27"/>
        <end position="172"/>
    </location>
</feature>
<dbReference type="InterPro" id="IPR014756">
    <property type="entry name" value="Ig_E-set"/>
</dbReference>
<dbReference type="GeneID" id="116306566"/>
<evidence type="ECO:0000313" key="4">
    <source>
        <dbReference type="RefSeq" id="XP_031572502.1"/>
    </source>
</evidence>
<dbReference type="SUPFAM" id="SSF81296">
    <property type="entry name" value="E set domains"/>
    <property type="match status" value="1"/>
</dbReference>
<feature type="signal peptide" evidence="1">
    <location>
        <begin position="1"/>
        <end position="26"/>
    </location>
</feature>
<gene>
    <name evidence="4" type="primary">LOC116306566</name>
</gene>
<dbReference type="Pfam" id="PF02221">
    <property type="entry name" value="E1_DerP2_DerF2"/>
    <property type="match status" value="1"/>
</dbReference>
<reference evidence="4" key="1">
    <citation type="submission" date="2025-08" db="UniProtKB">
        <authorList>
            <consortium name="RefSeq"/>
        </authorList>
    </citation>
    <scope>IDENTIFICATION</scope>
    <source>
        <tissue evidence="4">Tentacle</tissue>
    </source>
</reference>
<evidence type="ECO:0000313" key="3">
    <source>
        <dbReference type="Proteomes" id="UP000515163"/>
    </source>
</evidence>
<keyword evidence="1" id="KW-0732">Signal</keyword>
<dbReference type="InterPro" id="IPR003172">
    <property type="entry name" value="ML_dom"/>
</dbReference>
<evidence type="ECO:0000259" key="2">
    <source>
        <dbReference type="SMART" id="SM00737"/>
    </source>
</evidence>
<sequence length="172" mass="18957">MNSLIKGIWLTYTAAALLLEWNVAWSQGDAGWYNFPNPPIENDHLKNQSVVVCGVGESFFEIINATVTPRKVDDCSQIVTLEGAAILSQDLLIIECFVSAEFNGVQIGQASVSDACHLIGLQCPLLKGKLYKKKVQIPVPCAMNQGEYVLKGHCKNQDGDIILCGKWKFTWV</sequence>